<sequence length="522" mass="58484">MPLSSLFNGPNFLLPSHSSQNQRRSIRSESDVRPSPAAFTTSPDPSPLWPDKYAPRCEEELGVRRQKLDEIKRIITHSAIAQRRGDYKLLVLTGPAGIGKSTAIKVLAGSMGYDLIEWKSYQQQLYDQSGYFDPDYEPVIDKFAQFLHRAIHSSNLGITQQPKPRIILLDDLPDLTTPFVKQKFQSLIESYIQSNHAFLMVIVHSEAQMDAGFGRQHRYSSRETRLTTLNDIVTQQLRNSRRCEIVELNPVIRTKLKSVLSKILKSEALSGNRHSVSSQQVEEIIDSCHGDIRCAILTMQFCSVRPALLTGKRKLDSEPQDASSVNGRVNNLEFFHAVNKVLYAKRTPSGTLESKPTNILKYLNTDSDRYLGTLFSHHPSMMADIHDVSKTLNYICEGDMINGMGAWNDDVPLEYQLLISMHAIMATKRNPNAPSRRLDFSSPGGGYFRQRSGANNESPRIVTPIVTASQETMSSEGVAMESVEYEGDDDDDILADIGSFSDDEFDDIYGDGDDLSLIDCIP</sequence>
<organism evidence="9">
    <name type="scientific">Absidia glauca</name>
    <name type="common">Pin mould</name>
    <dbReference type="NCBI Taxonomy" id="4829"/>
    <lineage>
        <taxon>Eukaryota</taxon>
        <taxon>Fungi</taxon>
        <taxon>Fungi incertae sedis</taxon>
        <taxon>Mucoromycota</taxon>
        <taxon>Mucoromycotina</taxon>
        <taxon>Mucoromycetes</taxon>
        <taxon>Mucorales</taxon>
        <taxon>Cunninghamellaceae</taxon>
        <taxon>Absidia</taxon>
    </lineage>
</organism>
<keyword evidence="6" id="KW-0539">Nucleus</keyword>
<evidence type="ECO:0000256" key="6">
    <source>
        <dbReference type="ARBA" id="ARBA00023242"/>
    </source>
</evidence>
<dbReference type="STRING" id="4829.A0A168MLZ7"/>
<dbReference type="Proteomes" id="UP000078561">
    <property type="component" value="Unassembled WGS sequence"/>
</dbReference>
<comment type="similarity">
    <text evidence="2">Belongs to the rad17/RAD24 family.</text>
</comment>
<dbReference type="GO" id="GO:0003689">
    <property type="term" value="F:DNA clamp loader activity"/>
    <property type="evidence" value="ECO:0007669"/>
    <property type="project" value="TreeGrafter"/>
</dbReference>
<keyword evidence="10" id="KW-1185">Reference proteome</keyword>
<evidence type="ECO:0000256" key="1">
    <source>
        <dbReference type="ARBA" id="ARBA00004123"/>
    </source>
</evidence>
<evidence type="ECO:0008006" key="11">
    <source>
        <dbReference type="Google" id="ProtNLM"/>
    </source>
</evidence>
<dbReference type="OrthoDB" id="10265971at2759"/>
<dbReference type="GO" id="GO:0033314">
    <property type="term" value="P:mitotic DNA replication checkpoint signaling"/>
    <property type="evidence" value="ECO:0007669"/>
    <property type="project" value="TreeGrafter"/>
</dbReference>
<feature type="region of interest" description="Disordered" evidence="8">
    <location>
        <begin position="1"/>
        <end position="50"/>
    </location>
</feature>
<keyword evidence="5" id="KW-0067">ATP-binding</keyword>
<comment type="subcellular location">
    <subcellularLocation>
        <location evidence="1">Nucleus</location>
    </subcellularLocation>
</comment>
<accession>A0A168MLZ7</accession>
<evidence type="ECO:0000313" key="10">
    <source>
        <dbReference type="Proteomes" id="UP000078561"/>
    </source>
</evidence>
<protein>
    <recommendedName>
        <fullName evidence="11">AAA+ ATPase domain-containing protein</fullName>
    </recommendedName>
</protein>
<keyword evidence="3" id="KW-0547">Nucleotide-binding</keyword>
<gene>
    <name evidence="9" type="primary">ABSGL_04356.1 scaffold 5409</name>
</gene>
<dbReference type="AlphaFoldDB" id="A0A168MLZ7"/>
<evidence type="ECO:0000256" key="8">
    <source>
        <dbReference type="SAM" id="MobiDB-lite"/>
    </source>
</evidence>
<proteinExistence type="inferred from homology"/>
<dbReference type="GO" id="GO:0000077">
    <property type="term" value="P:DNA damage checkpoint signaling"/>
    <property type="evidence" value="ECO:0007669"/>
    <property type="project" value="TreeGrafter"/>
</dbReference>
<dbReference type="SUPFAM" id="SSF52540">
    <property type="entry name" value="P-loop containing nucleoside triphosphate hydrolases"/>
    <property type="match status" value="1"/>
</dbReference>
<evidence type="ECO:0000256" key="2">
    <source>
        <dbReference type="ARBA" id="ARBA00006168"/>
    </source>
</evidence>
<dbReference type="Gene3D" id="3.40.50.300">
    <property type="entry name" value="P-loop containing nucleotide triphosphate hydrolases"/>
    <property type="match status" value="1"/>
</dbReference>
<evidence type="ECO:0000256" key="4">
    <source>
        <dbReference type="ARBA" id="ARBA00022763"/>
    </source>
</evidence>
<keyword evidence="4" id="KW-0227">DNA damage</keyword>
<dbReference type="GO" id="GO:0003682">
    <property type="term" value="F:chromatin binding"/>
    <property type="evidence" value="ECO:0007669"/>
    <property type="project" value="TreeGrafter"/>
</dbReference>
<reference evidence="9" key="1">
    <citation type="submission" date="2016-04" db="EMBL/GenBank/DDBJ databases">
        <authorList>
            <person name="Evans L.H."/>
            <person name="Alamgir A."/>
            <person name="Owens N."/>
            <person name="Weber N.D."/>
            <person name="Virtaneva K."/>
            <person name="Barbian K."/>
            <person name="Babar A."/>
            <person name="Rosenke K."/>
        </authorList>
    </citation>
    <scope>NUCLEOTIDE SEQUENCE [LARGE SCALE GENOMIC DNA]</scope>
    <source>
        <strain evidence="9">CBS 101.48</strain>
    </source>
</reference>
<dbReference type="GO" id="GO:0006281">
    <property type="term" value="P:DNA repair"/>
    <property type="evidence" value="ECO:0007669"/>
    <property type="project" value="InterPro"/>
</dbReference>
<evidence type="ECO:0000256" key="5">
    <source>
        <dbReference type="ARBA" id="ARBA00022840"/>
    </source>
</evidence>
<dbReference type="OMA" id="YNCLKMA"/>
<name>A0A168MLZ7_ABSGL</name>
<dbReference type="InterPro" id="IPR004582">
    <property type="entry name" value="Checkpoint_prot_Rad17_Rad24"/>
</dbReference>
<dbReference type="GO" id="GO:0005634">
    <property type="term" value="C:nucleus"/>
    <property type="evidence" value="ECO:0007669"/>
    <property type="project" value="UniProtKB-SubCell"/>
</dbReference>
<dbReference type="PANTHER" id="PTHR12172">
    <property type="entry name" value="CELL CYCLE CHECKPOINT PROTEIN RAD17"/>
    <property type="match status" value="1"/>
</dbReference>
<dbReference type="GO" id="GO:0005524">
    <property type="term" value="F:ATP binding"/>
    <property type="evidence" value="ECO:0007669"/>
    <property type="project" value="UniProtKB-KW"/>
</dbReference>
<dbReference type="InParanoid" id="A0A168MLZ7"/>
<dbReference type="Pfam" id="PF03215">
    <property type="entry name" value="Rad17"/>
    <property type="match status" value="1"/>
</dbReference>
<dbReference type="Gene3D" id="1.10.8.60">
    <property type="match status" value="1"/>
</dbReference>
<evidence type="ECO:0000313" key="9">
    <source>
        <dbReference type="EMBL" id="SAL98791.1"/>
    </source>
</evidence>
<dbReference type="EMBL" id="LT552359">
    <property type="protein sequence ID" value="SAL98791.1"/>
    <property type="molecule type" value="Genomic_DNA"/>
</dbReference>
<evidence type="ECO:0000256" key="3">
    <source>
        <dbReference type="ARBA" id="ARBA00022741"/>
    </source>
</evidence>
<dbReference type="PANTHER" id="PTHR12172:SF0">
    <property type="entry name" value="CELL CYCLE CHECKPOINT PROTEIN RAD17"/>
    <property type="match status" value="1"/>
</dbReference>
<evidence type="ECO:0000256" key="7">
    <source>
        <dbReference type="ARBA" id="ARBA00023306"/>
    </source>
</evidence>
<dbReference type="InterPro" id="IPR027417">
    <property type="entry name" value="P-loop_NTPase"/>
</dbReference>
<keyword evidence="7" id="KW-0131">Cell cycle</keyword>